<accession>A0A3N2CVR8</accession>
<evidence type="ECO:0000256" key="1">
    <source>
        <dbReference type="ARBA" id="ARBA00022679"/>
    </source>
</evidence>
<feature type="domain" description="Sulfotransferase" evidence="3">
    <location>
        <begin position="5"/>
        <end position="210"/>
    </location>
</feature>
<dbReference type="Proteomes" id="UP000281738">
    <property type="component" value="Unassembled WGS sequence"/>
</dbReference>
<evidence type="ECO:0000313" key="5">
    <source>
        <dbReference type="Proteomes" id="UP000281738"/>
    </source>
</evidence>
<keyword evidence="5" id="KW-1185">Reference proteome</keyword>
<keyword evidence="2" id="KW-0325">Glycoprotein</keyword>
<sequence length="328" mass="37480">MSRRPPDFFLIGAPKAGTSALHAALTLHPQLFLSRVKEPKYYLCGDSPPPAYKGPGDAHSNQEWIWQRERYLDLFDEAGEDQLRGESTPFYLYHRDARRRIAADRPDAKLVVVLRDPVDRAYSNWMHLWMDGLEPRADVVEAVRQEPERIDSGWAPFWHYQSMGMYGRQLRDLYDHVPREQVLLLRYRELVDEPDQVLDRVFGFLGVQTHEIAQIPSDNSRPFVRDGVRARTVGPVIRAGAAVGQFLPPKVWRTVSRPLVHQLHRGGGTGRPQLTPEQRTVLLEPHLEDIALLEELTGESFAQWREYRDGGSFSSRQAAGRSRASAGQ</sequence>
<dbReference type="PANTHER" id="PTHR10605:SF56">
    <property type="entry name" value="BIFUNCTIONAL HEPARAN SULFATE N-DEACETYLASE_N-SULFOTRANSFERASE"/>
    <property type="match status" value="1"/>
</dbReference>
<proteinExistence type="predicted"/>
<keyword evidence="1 4" id="KW-0808">Transferase</keyword>
<dbReference type="InterPro" id="IPR027417">
    <property type="entry name" value="P-loop_NTPase"/>
</dbReference>
<name>A0A3N2CVR8_9ACTN</name>
<evidence type="ECO:0000313" key="4">
    <source>
        <dbReference type="EMBL" id="ROR91589.1"/>
    </source>
</evidence>
<gene>
    <name evidence="4" type="ORF">EDD33_2459</name>
</gene>
<dbReference type="GO" id="GO:0008146">
    <property type="term" value="F:sulfotransferase activity"/>
    <property type="evidence" value="ECO:0007669"/>
    <property type="project" value="InterPro"/>
</dbReference>
<dbReference type="SUPFAM" id="SSF52540">
    <property type="entry name" value="P-loop containing nucleoside triphosphate hydrolases"/>
    <property type="match status" value="1"/>
</dbReference>
<protein>
    <submittedName>
        <fullName evidence="4">Sulfotransferase family protein</fullName>
    </submittedName>
</protein>
<reference evidence="4 5" key="1">
    <citation type="submission" date="2018-11" db="EMBL/GenBank/DDBJ databases">
        <title>Sequencing the genomes of 1000 actinobacteria strains.</title>
        <authorList>
            <person name="Klenk H.-P."/>
        </authorList>
    </citation>
    <scope>NUCLEOTIDE SEQUENCE [LARGE SCALE GENOMIC DNA]</scope>
    <source>
        <strain evidence="4 5">DSM 12652</strain>
    </source>
</reference>
<dbReference type="Pfam" id="PF00685">
    <property type="entry name" value="Sulfotransfer_1"/>
    <property type="match status" value="1"/>
</dbReference>
<organism evidence="4 5">
    <name type="scientific">Nocardioides aurantiacus</name>
    <dbReference type="NCBI Taxonomy" id="86796"/>
    <lineage>
        <taxon>Bacteria</taxon>
        <taxon>Bacillati</taxon>
        <taxon>Actinomycetota</taxon>
        <taxon>Actinomycetes</taxon>
        <taxon>Propionibacteriales</taxon>
        <taxon>Nocardioidaceae</taxon>
        <taxon>Nocardioides</taxon>
    </lineage>
</organism>
<evidence type="ECO:0000259" key="3">
    <source>
        <dbReference type="Pfam" id="PF00685"/>
    </source>
</evidence>
<comment type="caution">
    <text evidence="4">The sequence shown here is derived from an EMBL/GenBank/DDBJ whole genome shotgun (WGS) entry which is preliminary data.</text>
</comment>
<dbReference type="OrthoDB" id="4508169at2"/>
<dbReference type="InterPro" id="IPR037359">
    <property type="entry name" value="NST/OST"/>
</dbReference>
<dbReference type="AlphaFoldDB" id="A0A3N2CVR8"/>
<dbReference type="Gene3D" id="3.40.50.300">
    <property type="entry name" value="P-loop containing nucleotide triphosphate hydrolases"/>
    <property type="match status" value="1"/>
</dbReference>
<dbReference type="PANTHER" id="PTHR10605">
    <property type="entry name" value="HEPARAN SULFATE SULFOTRANSFERASE"/>
    <property type="match status" value="1"/>
</dbReference>
<evidence type="ECO:0000256" key="2">
    <source>
        <dbReference type="ARBA" id="ARBA00023180"/>
    </source>
</evidence>
<dbReference type="InterPro" id="IPR000863">
    <property type="entry name" value="Sulfotransferase_dom"/>
</dbReference>
<dbReference type="RefSeq" id="WP_123391166.1">
    <property type="nucleotide sequence ID" value="NZ_RKHO01000001.1"/>
</dbReference>
<dbReference type="EMBL" id="RKHO01000001">
    <property type="protein sequence ID" value="ROR91589.1"/>
    <property type="molecule type" value="Genomic_DNA"/>
</dbReference>